<dbReference type="PROSITE" id="PS51257">
    <property type="entry name" value="PROKAR_LIPOPROTEIN"/>
    <property type="match status" value="1"/>
</dbReference>
<name>A0A0A2GQS3_9FLAO</name>
<dbReference type="AlphaFoldDB" id="A0A0A2GQS3"/>
<keyword evidence="3" id="KW-1185">Reference proteome</keyword>
<proteinExistence type="predicted"/>
<evidence type="ECO:0000259" key="1">
    <source>
        <dbReference type="PROSITE" id="PS51352"/>
    </source>
</evidence>
<dbReference type="InterPro" id="IPR036249">
    <property type="entry name" value="Thioredoxin-like_sf"/>
</dbReference>
<dbReference type="PATRIC" id="fig|1300343.5.peg.2361"/>
<dbReference type="OrthoDB" id="1146847at2"/>
<protein>
    <recommendedName>
        <fullName evidence="1">Thioredoxin domain-containing protein</fullName>
    </recommendedName>
</protein>
<dbReference type="Proteomes" id="UP000030140">
    <property type="component" value="Unassembled WGS sequence"/>
</dbReference>
<dbReference type="SUPFAM" id="SSF52833">
    <property type="entry name" value="Thioredoxin-like"/>
    <property type="match status" value="1"/>
</dbReference>
<dbReference type="PROSITE" id="PS51352">
    <property type="entry name" value="THIOREDOXIN_2"/>
    <property type="match status" value="1"/>
</dbReference>
<feature type="domain" description="Thioredoxin" evidence="1">
    <location>
        <begin position="331"/>
        <end position="470"/>
    </location>
</feature>
<evidence type="ECO:0000313" key="2">
    <source>
        <dbReference type="EMBL" id="KGO05562.1"/>
    </source>
</evidence>
<dbReference type="RefSeq" id="WP_035324614.1">
    <property type="nucleotide sequence ID" value="NZ_CP015125.1"/>
</dbReference>
<dbReference type="KEGG" id="ddo:I597_2340"/>
<reference evidence="2 3" key="1">
    <citation type="submission" date="2014-10" db="EMBL/GenBank/DDBJ databases">
        <title>Draft genome sequence of the proteorhodopsin-containing marine bacterium Dokdonia donghaensis.</title>
        <authorList>
            <person name="Gomez-Consarnau L."/>
            <person name="Gonzalez J.M."/>
            <person name="Riedel T."/>
            <person name="Jaenicke S."/>
            <person name="Wagner-Doebler I."/>
            <person name="Fuhrman J.A."/>
        </authorList>
    </citation>
    <scope>NUCLEOTIDE SEQUENCE [LARGE SCALE GENOMIC DNA]</scope>
    <source>
        <strain evidence="2 3">DSW-1</strain>
    </source>
</reference>
<accession>A0A0A2GQS3</accession>
<evidence type="ECO:0000313" key="3">
    <source>
        <dbReference type="Proteomes" id="UP000030140"/>
    </source>
</evidence>
<dbReference type="Gene3D" id="3.40.30.10">
    <property type="entry name" value="Glutaredoxin"/>
    <property type="match status" value="1"/>
</dbReference>
<gene>
    <name evidence="2" type="ORF">NV36_00995</name>
</gene>
<dbReference type="InterPro" id="IPR013766">
    <property type="entry name" value="Thioredoxin_domain"/>
</dbReference>
<dbReference type="EMBL" id="JSAQ01000001">
    <property type="protein sequence ID" value="KGO05562.1"/>
    <property type="molecule type" value="Genomic_DNA"/>
</dbReference>
<organism evidence="2 3">
    <name type="scientific">Dokdonia donghaensis DSW-1</name>
    <dbReference type="NCBI Taxonomy" id="1300343"/>
    <lineage>
        <taxon>Bacteria</taxon>
        <taxon>Pseudomonadati</taxon>
        <taxon>Bacteroidota</taxon>
        <taxon>Flavobacteriia</taxon>
        <taxon>Flavobacteriales</taxon>
        <taxon>Flavobacteriaceae</taxon>
        <taxon>Dokdonia</taxon>
    </lineage>
</organism>
<sequence length="470" mass="54810">MKYHIALLSLLVVFTSSCISEDKDKADGTYIGGEIINPVQSYVLLRKGEKVTDSIPLDRRNRFLYKLENFESGLYRFEHGEHQIVHIEEGDSILLRVNTKEFDESLSFSGYGSEKSSFLIDMYLHWESENKNFKRKYQKNPENFQKTLDSMSIVHQEELNTFLNNPEATYSEDFIDIAKAVSKMDNFQRKELYPFAHYGKDKLNFIETLPGDFYRFRESVDINNPNLDELYGFRRYLGSYINHLSFLRYGDSSNYDRMSYVHNHHQIAVIDSIVSNEPLKERLLYQMARIFIANSNNSQEVATLFDEIKTVSSSQETIADIDALYVNNKSMEAGNVIPDVLIVDTNLAMNTLSSRITKPTVLYFWSYLRKSHMNNSHIKAQDLQKKYPEFNFIAINVNKEQDKWLRHLDNKNYNSLMEYQLAKPVLGRKQLVLNDINKTIVLDRKGVILNSHANIHSPKFENELLAYLNQ</sequence>
<comment type="caution">
    <text evidence="2">The sequence shown here is derived from an EMBL/GenBank/DDBJ whole genome shotgun (WGS) entry which is preliminary data.</text>
</comment>